<dbReference type="InterPro" id="IPR003838">
    <property type="entry name" value="ABC3_permease_C"/>
</dbReference>
<feature type="transmembrane region" description="Helical" evidence="7">
    <location>
        <begin position="811"/>
        <end position="833"/>
    </location>
</feature>
<feature type="transmembrane region" description="Helical" evidence="7">
    <location>
        <begin position="499"/>
        <end position="523"/>
    </location>
</feature>
<dbReference type="NCBIfam" id="TIGR03434">
    <property type="entry name" value="ADOP"/>
    <property type="match status" value="1"/>
</dbReference>
<organism evidence="10 11">
    <name type="scientific">Paludibaculum fermentans</name>
    <dbReference type="NCBI Taxonomy" id="1473598"/>
    <lineage>
        <taxon>Bacteria</taxon>
        <taxon>Pseudomonadati</taxon>
        <taxon>Acidobacteriota</taxon>
        <taxon>Terriglobia</taxon>
        <taxon>Bryobacterales</taxon>
        <taxon>Bryobacteraceae</taxon>
        <taxon>Paludibaculum</taxon>
    </lineage>
</organism>
<sequence>MNPRVSLCLSIYRRLASAYPQEFRMLYGVDLDRQGEDAVPEAWRRYGLTGLVRLLADIAVRLPGEYLAEFRQDVMYALRVFAKAPGFALVAVLSLGVGIGICCAVLSECRAIIGPAPGLRDPGTLATFIWRQVPYPYFERYRDAHRTVSAAAALIGPVPIAVTLGGERGTQTERVSGHLVSPEYFTTLGVTPAAGRVFGPETERPGMAPVVVVSDRFWRTHLGADPNAVGRSLRLNGALATIVGIGPKAFLGIWPQSPADLFVPVTCGAVLAPELSGDPLHRVDRAIFRVVFRLAPGVTLPAAEEALDGMTRLLDQETGVNQGRNPQGRVVRLMPAGTVGYARPEQRALVETFNVVLWALVLLLVCANLASLLLARGSQRRREIAIRLSVGASRARLVRQFLTESVLLSCAGGLAGILLAYWITHAISSLPLPLQIPLEFNCQIDLHVLAITLAAALAAGIGFGLAPALSLTRVNFGATLKEGAQAPLRGYRRFGIRNVFVVVQMAASLMLLLVTWFVTLAFLRAARLDTGAEVAHLHLFSLDPVRDGFAREAVAKLFAELPDELSRVDGVRAVALTGSALPSHADATSVSIPAADGRTGSVLKTAYRERVGANYFATLGLPLARGREFDQRDREQDGPAILTQTAAQAFFGVEDPIGRRLHIEDRDYRVAGLVRDMRVGFLTTKPMATVFLPLSSDWLGKSPVQQVTVLVRGTAGRDTMAAVRERMASLHPGLTVFDVHTMQEDLGRLNSLAQWTSAMYVILGVFALLLACIGMGGVTAYAVAQRRKEIGIRMALGARARQVQGLVLREGTVLVAGGLVLGVSGALVLERLFAAYSDLLARSFGQSGSDPLLVAGGPFVLASLAMLACYLPARRATGIDPMTVLREQ</sequence>
<feature type="domain" description="ABC3 transporter permease C-terminal" evidence="8">
    <location>
        <begin position="357"/>
        <end position="475"/>
    </location>
</feature>
<dbReference type="GO" id="GO:0022857">
    <property type="term" value="F:transmembrane transporter activity"/>
    <property type="evidence" value="ECO:0007669"/>
    <property type="project" value="TreeGrafter"/>
</dbReference>
<keyword evidence="2" id="KW-1003">Cell membrane</keyword>
<dbReference type="Pfam" id="PF12704">
    <property type="entry name" value="MacB_PCD"/>
    <property type="match status" value="2"/>
</dbReference>
<evidence type="ECO:0000313" key="11">
    <source>
        <dbReference type="Proteomes" id="UP000593892"/>
    </source>
</evidence>
<keyword evidence="5 7" id="KW-0472">Membrane</keyword>
<dbReference type="InterPro" id="IPR017800">
    <property type="entry name" value="ADOP"/>
</dbReference>
<accession>A0A7S7NPB1</accession>
<dbReference type="InterPro" id="IPR050250">
    <property type="entry name" value="Macrolide_Exporter_MacB"/>
</dbReference>
<feature type="domain" description="MacB-like periplasmic core" evidence="9">
    <location>
        <begin position="568"/>
        <end position="728"/>
    </location>
</feature>
<feature type="domain" description="ABC3 transporter permease C-terminal" evidence="8">
    <location>
        <begin position="762"/>
        <end position="880"/>
    </location>
</feature>
<dbReference type="RefSeq" id="WP_194448971.1">
    <property type="nucleotide sequence ID" value="NZ_CP063849.1"/>
</dbReference>
<dbReference type="Pfam" id="PF02687">
    <property type="entry name" value="FtsX"/>
    <property type="match status" value="2"/>
</dbReference>
<evidence type="ECO:0000256" key="7">
    <source>
        <dbReference type="SAM" id="Phobius"/>
    </source>
</evidence>
<dbReference type="EMBL" id="CP063849">
    <property type="protein sequence ID" value="QOY87302.1"/>
    <property type="molecule type" value="Genomic_DNA"/>
</dbReference>
<evidence type="ECO:0000256" key="6">
    <source>
        <dbReference type="ARBA" id="ARBA00038076"/>
    </source>
</evidence>
<feature type="transmembrane region" description="Helical" evidence="7">
    <location>
        <begin position="758"/>
        <end position="784"/>
    </location>
</feature>
<keyword evidence="11" id="KW-1185">Reference proteome</keyword>
<comment type="similarity">
    <text evidence="6">Belongs to the ABC-4 integral membrane protein family.</text>
</comment>
<dbReference type="PANTHER" id="PTHR30572:SF4">
    <property type="entry name" value="ABC TRANSPORTER PERMEASE YTRF"/>
    <property type="match status" value="1"/>
</dbReference>
<gene>
    <name evidence="10" type="ORF">IRI77_31815</name>
</gene>
<evidence type="ECO:0000256" key="4">
    <source>
        <dbReference type="ARBA" id="ARBA00022989"/>
    </source>
</evidence>
<evidence type="ECO:0000313" key="10">
    <source>
        <dbReference type="EMBL" id="QOY87302.1"/>
    </source>
</evidence>
<protein>
    <submittedName>
        <fullName evidence="10">ABC transporter permease</fullName>
    </submittedName>
</protein>
<proteinExistence type="inferred from homology"/>
<name>A0A7S7NPB1_PALFE</name>
<feature type="transmembrane region" description="Helical" evidence="7">
    <location>
        <begin position="853"/>
        <end position="873"/>
    </location>
</feature>
<keyword evidence="4 7" id="KW-1133">Transmembrane helix</keyword>
<dbReference type="GO" id="GO:0005886">
    <property type="term" value="C:plasma membrane"/>
    <property type="evidence" value="ECO:0007669"/>
    <property type="project" value="UniProtKB-SubCell"/>
</dbReference>
<feature type="transmembrane region" description="Helical" evidence="7">
    <location>
        <begin position="444"/>
        <end position="466"/>
    </location>
</feature>
<evidence type="ECO:0000256" key="2">
    <source>
        <dbReference type="ARBA" id="ARBA00022475"/>
    </source>
</evidence>
<reference evidence="10 11" key="1">
    <citation type="submission" date="2020-10" db="EMBL/GenBank/DDBJ databases">
        <title>Complete genome sequence of Paludibaculum fermentans P105T, a facultatively anaerobic acidobacterium capable of dissimilatory Fe(III) reduction.</title>
        <authorList>
            <person name="Dedysh S.N."/>
            <person name="Beletsky A.V."/>
            <person name="Kulichevskaya I.S."/>
            <person name="Mardanov A.V."/>
            <person name="Ravin N.V."/>
        </authorList>
    </citation>
    <scope>NUCLEOTIDE SEQUENCE [LARGE SCALE GENOMIC DNA]</scope>
    <source>
        <strain evidence="10 11">P105</strain>
    </source>
</reference>
<evidence type="ECO:0000256" key="1">
    <source>
        <dbReference type="ARBA" id="ARBA00004651"/>
    </source>
</evidence>
<dbReference type="AlphaFoldDB" id="A0A7S7NPB1"/>
<evidence type="ECO:0000256" key="3">
    <source>
        <dbReference type="ARBA" id="ARBA00022692"/>
    </source>
</evidence>
<evidence type="ECO:0000259" key="8">
    <source>
        <dbReference type="Pfam" id="PF02687"/>
    </source>
</evidence>
<keyword evidence="3 7" id="KW-0812">Transmembrane</keyword>
<evidence type="ECO:0000259" key="9">
    <source>
        <dbReference type="Pfam" id="PF12704"/>
    </source>
</evidence>
<feature type="transmembrane region" description="Helical" evidence="7">
    <location>
        <begin position="355"/>
        <end position="375"/>
    </location>
</feature>
<dbReference type="InterPro" id="IPR025857">
    <property type="entry name" value="MacB_PCD"/>
</dbReference>
<evidence type="ECO:0000256" key="5">
    <source>
        <dbReference type="ARBA" id="ARBA00023136"/>
    </source>
</evidence>
<feature type="transmembrane region" description="Helical" evidence="7">
    <location>
        <begin position="406"/>
        <end position="424"/>
    </location>
</feature>
<dbReference type="PANTHER" id="PTHR30572">
    <property type="entry name" value="MEMBRANE COMPONENT OF TRANSPORTER-RELATED"/>
    <property type="match status" value="1"/>
</dbReference>
<dbReference type="Proteomes" id="UP000593892">
    <property type="component" value="Chromosome"/>
</dbReference>
<comment type="subcellular location">
    <subcellularLocation>
        <location evidence="1">Cell membrane</location>
        <topology evidence="1">Multi-pass membrane protein</topology>
    </subcellularLocation>
</comment>
<dbReference type="KEGG" id="pfer:IRI77_31815"/>
<feature type="domain" description="MacB-like periplasmic core" evidence="9">
    <location>
        <begin position="91"/>
        <end position="308"/>
    </location>
</feature>